<protein>
    <submittedName>
        <fullName evidence="1">Uncharacterized protein</fullName>
    </submittedName>
</protein>
<accession>A0A0P6W100</accession>
<reference evidence="1 2" key="1">
    <citation type="submission" date="2015-09" db="EMBL/GenBank/DDBJ databases">
        <authorList>
            <person name="Jackson K.R."/>
            <person name="Lunt B.L."/>
            <person name="Fisher J.N.B."/>
            <person name="Gardner A.V."/>
            <person name="Bailey M.E."/>
            <person name="Deus L.M."/>
            <person name="Earl A.S."/>
            <person name="Gibby P.D."/>
            <person name="Hartmann K.A."/>
            <person name="Liu J.E."/>
            <person name="Manci A.M."/>
            <person name="Nielsen D.A."/>
            <person name="Solomon M.B."/>
            <person name="Breakwell D.P."/>
            <person name="Burnett S.H."/>
            <person name="Grose J.H."/>
        </authorList>
    </citation>
    <scope>NUCLEOTIDE SEQUENCE [LARGE SCALE GENOMIC DNA]</scope>
    <source>
        <strain evidence="1 2">16</strain>
    </source>
</reference>
<keyword evidence="2" id="KW-1185">Reference proteome</keyword>
<proteinExistence type="predicted"/>
<evidence type="ECO:0000313" key="2">
    <source>
        <dbReference type="Proteomes" id="UP000048984"/>
    </source>
</evidence>
<dbReference type="RefSeq" id="WP_054358927.1">
    <property type="nucleotide sequence ID" value="NZ_LJYW01000001.1"/>
</dbReference>
<organism evidence="1 2">
    <name type="scientific">Prosthecodimorpha hirschii</name>
    <dbReference type="NCBI Taxonomy" id="665126"/>
    <lineage>
        <taxon>Bacteria</taxon>
        <taxon>Pseudomonadati</taxon>
        <taxon>Pseudomonadota</taxon>
        <taxon>Alphaproteobacteria</taxon>
        <taxon>Hyphomicrobiales</taxon>
        <taxon>Ancalomicrobiaceae</taxon>
        <taxon>Prosthecodimorpha</taxon>
    </lineage>
</organism>
<reference evidence="1 2" key="2">
    <citation type="submission" date="2015-10" db="EMBL/GenBank/DDBJ databases">
        <title>Draft Genome Sequence of Prosthecomicrobium hirschii ATCC 27832.</title>
        <authorList>
            <person name="Daniel J."/>
            <person name="Givan S.A."/>
            <person name="Brun Y.V."/>
            <person name="Brown P.J."/>
        </authorList>
    </citation>
    <scope>NUCLEOTIDE SEQUENCE [LARGE SCALE GENOMIC DNA]</scope>
    <source>
        <strain evidence="1 2">16</strain>
    </source>
</reference>
<dbReference type="EMBL" id="LJYW01000001">
    <property type="protein sequence ID" value="KPL52764.1"/>
    <property type="molecule type" value="Genomic_DNA"/>
</dbReference>
<evidence type="ECO:0000313" key="1">
    <source>
        <dbReference type="EMBL" id="KPL52764.1"/>
    </source>
</evidence>
<gene>
    <name evidence="1" type="ORF">ABB55_11510</name>
</gene>
<dbReference type="AlphaFoldDB" id="A0A0P6W100"/>
<dbReference type="STRING" id="665126.ABB55_11510"/>
<name>A0A0P6W100_9HYPH</name>
<sequence length="195" mass="21078">MAVMRIGRPPRRHAVVWTDELPPSGTLPAGRIDQRQEFEAAGPAPLHEVAAVEFCMPTGPIIPYAMLGGRFRRHNAETLIVEIPEFSAANPIQHQRSVTGSADATHAGGSAEYIPAILKAIERIDRSCRPRGTLTLAAMAHDAFGSSDFSFNVATQLLMSVLQSGCTVEDGARVLDECVERARVHGAGRPSDDRR</sequence>
<dbReference type="Proteomes" id="UP000048984">
    <property type="component" value="Unassembled WGS sequence"/>
</dbReference>
<comment type="caution">
    <text evidence="1">The sequence shown here is derived from an EMBL/GenBank/DDBJ whole genome shotgun (WGS) entry which is preliminary data.</text>
</comment>